<dbReference type="AlphaFoldDB" id="M0C3R2"/>
<protein>
    <submittedName>
        <fullName evidence="1">Uncharacterized protein</fullName>
    </submittedName>
</protein>
<accession>M0C3R2</accession>
<keyword evidence="2" id="KW-1185">Reference proteome</keyword>
<reference evidence="1 2" key="1">
    <citation type="journal article" date="2014" name="PLoS Genet.">
        <title>Phylogenetically driven sequencing of extremely halophilic archaea reveals strategies for static and dynamic osmo-response.</title>
        <authorList>
            <person name="Becker E.A."/>
            <person name="Seitzer P.M."/>
            <person name="Tritt A."/>
            <person name="Larsen D."/>
            <person name="Krusor M."/>
            <person name="Yao A.I."/>
            <person name="Wu D."/>
            <person name="Madern D."/>
            <person name="Eisen J.A."/>
            <person name="Darling A.E."/>
            <person name="Facciotti M.T."/>
        </authorList>
    </citation>
    <scope>NUCLEOTIDE SEQUENCE [LARGE SCALE GENOMIC DNA]</scope>
    <source>
        <strain evidence="1 2">JCM 13891</strain>
    </source>
</reference>
<dbReference type="PATRIC" id="fig|1227488.3.peg.3181"/>
<evidence type="ECO:0000313" key="1">
    <source>
        <dbReference type="EMBL" id="ELZ16539.1"/>
    </source>
</evidence>
<organism evidence="1 2">
    <name type="scientific">Haloterrigena salina JCM 13891</name>
    <dbReference type="NCBI Taxonomy" id="1227488"/>
    <lineage>
        <taxon>Archaea</taxon>
        <taxon>Methanobacteriati</taxon>
        <taxon>Methanobacteriota</taxon>
        <taxon>Stenosarchaea group</taxon>
        <taxon>Halobacteria</taxon>
        <taxon>Halobacteriales</taxon>
        <taxon>Natrialbaceae</taxon>
        <taxon>Haloterrigena</taxon>
    </lineage>
</organism>
<comment type="caution">
    <text evidence="1">The sequence shown here is derived from an EMBL/GenBank/DDBJ whole genome shotgun (WGS) entry which is preliminary data.</text>
</comment>
<evidence type="ECO:0000313" key="2">
    <source>
        <dbReference type="Proteomes" id="UP000011657"/>
    </source>
</evidence>
<dbReference type="EMBL" id="AOIS01000051">
    <property type="protein sequence ID" value="ELZ16539.1"/>
    <property type="molecule type" value="Genomic_DNA"/>
</dbReference>
<dbReference type="Proteomes" id="UP000011657">
    <property type="component" value="Unassembled WGS sequence"/>
</dbReference>
<sequence>MNASHEPRFVVVDVDLTDLESSGWSHYLLWRFVGRTEAGAGPVEIPTPIDDISNVPLTESSCPESYPLID</sequence>
<name>M0C3R2_9EURY</name>
<proteinExistence type="predicted"/>
<gene>
    <name evidence="1" type="ORF">C477_15945</name>
</gene>